<dbReference type="Pfam" id="PF03098">
    <property type="entry name" value="An_peroxidase"/>
    <property type="match status" value="1"/>
</dbReference>
<evidence type="ECO:0000259" key="25">
    <source>
        <dbReference type="PROSITE" id="PS50222"/>
    </source>
</evidence>
<dbReference type="PROSITE" id="PS00018">
    <property type="entry name" value="EF_HAND_1"/>
    <property type="match status" value="1"/>
</dbReference>
<evidence type="ECO:0000256" key="19">
    <source>
        <dbReference type="ARBA" id="ARBA00023324"/>
    </source>
</evidence>
<evidence type="ECO:0000256" key="1">
    <source>
        <dbReference type="ARBA" id="ARBA00003796"/>
    </source>
</evidence>
<dbReference type="Gene3D" id="2.40.30.10">
    <property type="entry name" value="Translation factors"/>
    <property type="match status" value="1"/>
</dbReference>
<feature type="transmembrane region" description="Helical" evidence="24">
    <location>
        <begin position="1168"/>
        <end position="1186"/>
    </location>
</feature>
<dbReference type="CDD" id="cd09820">
    <property type="entry name" value="dual_peroxidase_like"/>
    <property type="match status" value="1"/>
</dbReference>
<sequence>EYPPYDGWYNNRAHPEWGTVDGPLTRSLPSHYADGTYAPSGGERPNPRTISQNTMAGNTGMGSSTNRTALLVFFGQQVVEEILDAQRPGCPPEYFNIKIPKGDPLYDANGTGEVEIPFLRSRYDMSSTGYSPNNPRQQVSNYNLNIRLIASYTLPRRPSINIIRTPQLNEITPFIDGGLTYGINKAWSDALRLLKKNWELASYKGEGKFPIENSLGLPLANPPPPRDHDSLFTLGLGNPRGNENPFLLAFGMLWFRHHNWLARYLRDQHGNWSDEKVYNEARVLNIAVHQKIIMYDWLPLFLGECSGILGLNGTCEPLPNYTGYKSAIHPGITHVFQSAAMRIGHTLVPPGVFRRSKYNTLVCFFMAHVNKPGLRTCNTYWNSVVSDMSDFQSDIDKLLMGMASQIAEKEDNIITPDLRGSVFGPLDFSRRDLMALNIQRGRDHGLPDYNTARESFGLKKRVSFEEINPYNVLVNNIINRTNSPTYLCCMIFNVQQFSLTSLPFQLLQDLNDTHGGDISKMDVWTGGLLETLPTGPGELFRLIIRDQFLRIRDGDRFWFENTKNGRKDLNYHYKDVTTTSCFLLTPSELEFVRNTTIRDVILRTNPNLDPNFDIQQNPFQWLSSDPLALCPQPMQLNETDMEECTSPKTFDYFTGSEWSYALTFASFGLFTLGRSITKYQLRKKIKKWLKKMFKNSEQKNTAIGTSTTMECIFLKQGNHKHSIQVHNIKLKQCKIHLTTASGRQNLRTIDLTKSKDVLISTAYNRGRNTMFLRADKDTHDLVLKFNDAEERDSFIARCINFLHANNVPHKVNDMSLKQLMEKASTSQMRDEVLQKFFKAALSVSLKLEDGGKYEVLNNKEARKFIHIELSKKEFADYLKLKPTSMFVDQMFTTADTDGSGSISFREFLDIMVLFTKGKWGSMMDMVNASVATEQMDELVNTMLTTHGYQNKESLTLNDFQIIMNKYSNELSEASIKSLNPSWKVQYVRRKVQEQGRQFVIMPKSSFSHFGKILQTSQGFDTTQTSPITSYCHLVFRKSPAKLPRNKSRVEIKVNKKVFKAGKINSWIMALENYIQNYRLQIFWLTLYLLVLAGIFIERAYFYSVEREFAGLRRIAGYGVSITRGAASAMMFTYSSLLVTMCRNTITALRETFLHLYIPFDSAIIMHRIIAWLALTFTGMLTLLCNLHGNMFLKTMHILGHSLNIYSISTQTPGDLTCLFRDYWRPSHELPKFHYWCWQTITGITGVLLTLVVIKKHLVDVFYVPGIFILSIQPITVFEQFLKFPHSLTIRRYTFASDYSRRRVFQWFWWTHNLGYIFYFFMVLHGSGFLVQDPFFYYFFLGPAILYTLDKLYSLSRSKCEISVVYAELLPSDVTHLEFKRPVSFNYKAGQWVRIACLSQSPNEYHPFTLTSAPHEETLKVHIRAVGPWTMNLRNIYNPDVLRDSPYPKLYLDGPFGEGHQDWYKYDVAVLVGGGIGVTPFAAILKDLVNMAQSGVRIQCKKVRGMHFFVVYFMWVTRDQKQYEWLTDIIQEVETKDLNDLVDTHIFITQFPEKFDLRTTMLYICERQFQKVAGKSLFTGLRAVTHFGRPEFKSFFVSLTEEHPQVDKFGVFSCGPPPMTNEVDKTCSKLNKYEGPSFLHHFENF</sequence>
<evidence type="ECO:0000256" key="2">
    <source>
        <dbReference type="ARBA" id="ARBA00004424"/>
    </source>
</evidence>
<comment type="pathway">
    <text evidence="3">Hormone biosynthesis; thyroid hormone biosynthesis.</text>
</comment>
<feature type="transmembrane region" description="Helical" evidence="24">
    <location>
        <begin position="1234"/>
        <end position="1254"/>
    </location>
</feature>
<dbReference type="PRINTS" id="PR00457">
    <property type="entry name" value="ANPEROXIDASE"/>
</dbReference>
<dbReference type="EC" id="1.6.3.1" evidence="5"/>
<dbReference type="GO" id="GO:0006979">
    <property type="term" value="P:response to oxidative stress"/>
    <property type="evidence" value="ECO:0007669"/>
    <property type="project" value="InterPro"/>
</dbReference>
<dbReference type="InterPro" id="IPR039261">
    <property type="entry name" value="FNR_nucleotide-bd"/>
</dbReference>
<dbReference type="FunFam" id="3.40.50.80:FF:000020">
    <property type="entry name" value="Dual oxidase 1"/>
    <property type="match status" value="1"/>
</dbReference>
<dbReference type="GO" id="GO:0005509">
    <property type="term" value="F:calcium ion binding"/>
    <property type="evidence" value="ECO:0007669"/>
    <property type="project" value="InterPro"/>
</dbReference>
<dbReference type="SUPFAM" id="SSF63380">
    <property type="entry name" value="Riboflavin synthase domain-like"/>
    <property type="match status" value="1"/>
</dbReference>
<dbReference type="GO" id="GO:0042744">
    <property type="term" value="P:hydrogen peroxide catabolic process"/>
    <property type="evidence" value="ECO:0007669"/>
    <property type="project" value="UniProtKB-KW"/>
</dbReference>
<keyword evidence="8 24" id="KW-0812">Transmembrane</keyword>
<evidence type="ECO:0000259" key="26">
    <source>
        <dbReference type="PROSITE" id="PS51384"/>
    </source>
</evidence>
<proteinExistence type="inferred from homology"/>
<keyword evidence="19" id="KW-0376">Hydrogen peroxide</keyword>
<feature type="region of interest" description="Disordered" evidence="23">
    <location>
        <begin position="28"/>
        <end position="56"/>
    </location>
</feature>
<dbReference type="Pfam" id="PF08022">
    <property type="entry name" value="FAD_binding_8"/>
    <property type="match status" value="1"/>
</dbReference>
<evidence type="ECO:0000256" key="6">
    <source>
        <dbReference type="ARBA" id="ARBA00022559"/>
    </source>
</evidence>
<keyword evidence="9 22" id="KW-0479">Metal-binding</keyword>
<reference evidence="27" key="2">
    <citation type="submission" date="2025-08" db="UniProtKB">
        <authorList>
            <consortium name="Ensembl"/>
        </authorList>
    </citation>
    <scope>IDENTIFICATION</scope>
</reference>
<dbReference type="GO" id="GO:0009886">
    <property type="term" value="P:post-embryonic animal morphogenesis"/>
    <property type="evidence" value="ECO:0007669"/>
    <property type="project" value="UniProtKB-ARBA"/>
</dbReference>
<dbReference type="InterPro" id="IPR010255">
    <property type="entry name" value="Haem_peroxidase_sf"/>
</dbReference>
<dbReference type="Proteomes" id="UP000007875">
    <property type="component" value="Unassembled WGS sequence"/>
</dbReference>
<dbReference type="PROSITE" id="PS51384">
    <property type="entry name" value="FAD_FR"/>
    <property type="match status" value="1"/>
</dbReference>
<comment type="function">
    <text evidence="1">Generates hydrogen peroxide which is required for the activity of thyroid peroxidase/TPO and lactoperoxidase/LPO. Plays a role in thyroid hormones synthesis and lactoperoxidase-mediated antimicrobial defense at the surface of mucosa. May have its own peroxidase activity through its N-terminal peroxidase-like domain.</text>
</comment>
<dbReference type="InterPro" id="IPR017927">
    <property type="entry name" value="FAD-bd_FR_type"/>
</dbReference>
<dbReference type="InterPro" id="IPR019791">
    <property type="entry name" value="Haem_peroxidase_animal"/>
</dbReference>
<reference evidence="28" key="1">
    <citation type="submission" date="2003-08" db="EMBL/GenBank/DDBJ databases">
        <authorList>
            <person name="Birren B."/>
            <person name="Nusbaum C."/>
            <person name="Abebe A."/>
            <person name="Abouelleil A."/>
            <person name="Adekoya E."/>
            <person name="Ait-zahra M."/>
            <person name="Allen N."/>
            <person name="Allen T."/>
            <person name="An P."/>
            <person name="Anderson M."/>
            <person name="Anderson S."/>
            <person name="Arachchi H."/>
            <person name="Armbruster J."/>
            <person name="Bachantsang P."/>
            <person name="Baldwin J."/>
            <person name="Barry A."/>
            <person name="Bayul T."/>
            <person name="Blitshsteyn B."/>
            <person name="Bloom T."/>
            <person name="Blye J."/>
            <person name="Boguslavskiy L."/>
            <person name="Borowsky M."/>
            <person name="Boukhgalter B."/>
            <person name="Brunache A."/>
            <person name="Butler J."/>
            <person name="Calixte N."/>
            <person name="Calvo S."/>
            <person name="Camarata J."/>
            <person name="Campo K."/>
            <person name="Chang J."/>
            <person name="Cheshatsang Y."/>
            <person name="Citroen M."/>
            <person name="Collymore A."/>
            <person name="Considine T."/>
            <person name="Cook A."/>
            <person name="Cooke P."/>
            <person name="Corum B."/>
            <person name="Cuomo C."/>
            <person name="David R."/>
            <person name="Dawoe T."/>
            <person name="Degray S."/>
            <person name="Dodge S."/>
            <person name="Dooley K."/>
            <person name="Dorje P."/>
            <person name="Dorjee K."/>
            <person name="Dorris L."/>
            <person name="Duffey N."/>
            <person name="Dupes A."/>
            <person name="Elkins T."/>
            <person name="Engels R."/>
            <person name="Erickson J."/>
            <person name="Farina A."/>
            <person name="Faro S."/>
            <person name="Ferreira P."/>
            <person name="Fischer H."/>
            <person name="Fitzgerald M."/>
            <person name="Foley K."/>
            <person name="Gage D."/>
            <person name="Galagan J."/>
            <person name="Gearin G."/>
            <person name="Gnerre S."/>
            <person name="Gnirke A."/>
            <person name="Goyette A."/>
            <person name="Graham J."/>
            <person name="Grandbois E."/>
            <person name="Gyaltsen K."/>
            <person name="Hafez N."/>
            <person name="Hagopian D."/>
            <person name="Hagos B."/>
            <person name="Hall J."/>
            <person name="Hatcher B."/>
            <person name="Heller A."/>
            <person name="Higgins H."/>
            <person name="Honan T."/>
            <person name="Horn A."/>
            <person name="Houde N."/>
            <person name="Hughes L."/>
            <person name="Hulme W."/>
            <person name="Husby E."/>
            <person name="Iliev I."/>
            <person name="Jaffe D."/>
            <person name="Jones C."/>
            <person name="Kamal M."/>
            <person name="Kamat A."/>
            <person name="Kamvysselis M."/>
            <person name="Karlsson E."/>
            <person name="Kells C."/>
            <person name="Kieu A."/>
            <person name="Kisner P."/>
            <person name="Kodira C."/>
            <person name="Kulbokas E."/>
            <person name="Labutti K."/>
            <person name="Lama D."/>
            <person name="Landers T."/>
            <person name="Leger J."/>
            <person name="Levine S."/>
            <person name="Lewis D."/>
            <person name="Lewis T."/>
            <person name="Lindblad-toh K."/>
            <person name="Liu X."/>
            <person name="Lokyitsang T."/>
            <person name="Lokyitsang Y."/>
            <person name="Lucien O."/>
            <person name="Lui A."/>
            <person name="Ma L.J."/>
            <person name="Mabbitt R."/>
            <person name="Macdonald J."/>
            <person name="Maclean C."/>
            <person name="Major J."/>
            <person name="Manning J."/>
            <person name="Marabella R."/>
            <person name="Maru K."/>
            <person name="Matthews C."/>
            <person name="Mauceli E."/>
            <person name="Mccarthy M."/>
            <person name="Mcdonough S."/>
            <person name="Mcghee T."/>
            <person name="Meldrim J."/>
            <person name="Meneus L."/>
            <person name="Mesirov J."/>
            <person name="Mihalev A."/>
            <person name="Mihova T."/>
            <person name="Mikkelsen T."/>
            <person name="Mlenga V."/>
            <person name="Moru K."/>
            <person name="Mozes J."/>
            <person name="Mulrain L."/>
            <person name="Munson G."/>
            <person name="Naylor J."/>
            <person name="Newes C."/>
            <person name="Nguyen C."/>
            <person name="Nguyen N."/>
            <person name="Nguyen T."/>
            <person name="Nicol R."/>
            <person name="Nielsen C."/>
            <person name="Nizzari M."/>
            <person name="Norbu C."/>
            <person name="Norbu N."/>
            <person name="O'donnell P."/>
            <person name="Okoawo O."/>
            <person name="O'leary S."/>
            <person name="Omotosho B."/>
            <person name="O'neill K."/>
            <person name="Osman S."/>
            <person name="Parker S."/>
            <person name="Perrin D."/>
            <person name="Phunkhang P."/>
            <person name="Piqani B."/>
            <person name="Purcell S."/>
            <person name="Rachupka T."/>
            <person name="Ramasamy U."/>
            <person name="Rameau R."/>
            <person name="Ray V."/>
            <person name="Raymond C."/>
            <person name="Retta R."/>
            <person name="Richardson S."/>
            <person name="Rise C."/>
            <person name="Rodriguez J."/>
            <person name="Rogers J."/>
            <person name="Rogov P."/>
            <person name="Rutman M."/>
            <person name="Schupbach R."/>
            <person name="Seaman C."/>
            <person name="Settipalli S."/>
            <person name="Sharpe T."/>
            <person name="Sheridan J."/>
            <person name="Sherpa N."/>
            <person name="Shi J."/>
            <person name="Smirnov S."/>
            <person name="Smith C."/>
            <person name="Sougnez C."/>
            <person name="Spencer B."/>
            <person name="Stalker J."/>
            <person name="Stange-thomann N."/>
            <person name="Stavropoulos S."/>
            <person name="Stetson K."/>
            <person name="Stone C."/>
            <person name="Stone S."/>
            <person name="Stubbs M."/>
            <person name="Talamas J."/>
            <person name="Tchuinga P."/>
            <person name="Tenzing P."/>
            <person name="Tesfaye S."/>
            <person name="Theodore J."/>
            <person name="Thoulutsang Y."/>
            <person name="Topham K."/>
            <person name="Towey S."/>
            <person name="Tsamla T."/>
            <person name="Tsomo N."/>
            <person name="Vallee D."/>
            <person name="Vassiliev H."/>
            <person name="Venkataraman V."/>
            <person name="Vinson J."/>
            <person name="Vo A."/>
            <person name="Wade C."/>
            <person name="Wang S."/>
            <person name="Wangchuk T."/>
            <person name="Wangdi T."/>
            <person name="Whittaker C."/>
            <person name="Wilkinson J."/>
            <person name="Wu Y."/>
            <person name="Wyman D."/>
            <person name="Yadav S."/>
            <person name="Yang S."/>
            <person name="Yang X."/>
            <person name="Yeager S."/>
            <person name="Yee E."/>
            <person name="Young G."/>
            <person name="Zainoun J."/>
            <person name="Zembeck L."/>
            <person name="Zimmer A."/>
            <person name="Zody M."/>
            <person name="Lander E."/>
        </authorList>
    </citation>
    <scope>NUCLEOTIDE SEQUENCE [LARGE SCALE GENOMIC DNA]</scope>
</reference>
<comment type="catalytic activity">
    <reaction evidence="21">
        <text>NADPH + O2 + H(+) = H2O2 + NADP(+)</text>
        <dbReference type="Rhea" id="RHEA:11260"/>
        <dbReference type="ChEBI" id="CHEBI:15378"/>
        <dbReference type="ChEBI" id="CHEBI:15379"/>
        <dbReference type="ChEBI" id="CHEBI:16240"/>
        <dbReference type="ChEBI" id="CHEBI:57783"/>
        <dbReference type="ChEBI" id="CHEBI:58349"/>
        <dbReference type="EC" id="1.6.3.1"/>
    </reaction>
</comment>
<dbReference type="InterPro" id="IPR011992">
    <property type="entry name" value="EF-hand-dom_pair"/>
</dbReference>
<dbReference type="InterPro" id="IPR002048">
    <property type="entry name" value="EF_hand_dom"/>
</dbReference>
<evidence type="ECO:0000256" key="24">
    <source>
        <dbReference type="SAM" id="Phobius"/>
    </source>
</evidence>
<dbReference type="SUPFAM" id="SSF52343">
    <property type="entry name" value="Ferredoxin reductase-like, C-terminal NADP-linked domain"/>
    <property type="match status" value="1"/>
</dbReference>
<evidence type="ECO:0000256" key="9">
    <source>
        <dbReference type="ARBA" id="ARBA00022723"/>
    </source>
</evidence>
<evidence type="ECO:0000256" key="10">
    <source>
        <dbReference type="ARBA" id="ARBA00022729"/>
    </source>
</evidence>
<keyword evidence="11" id="KW-0677">Repeat</keyword>
<keyword evidence="16" id="KW-0560">Oxidoreductase</keyword>
<dbReference type="GO" id="GO:0020037">
    <property type="term" value="F:heme binding"/>
    <property type="evidence" value="ECO:0007669"/>
    <property type="project" value="InterPro"/>
</dbReference>
<evidence type="ECO:0000313" key="28">
    <source>
        <dbReference type="Proteomes" id="UP000007875"/>
    </source>
</evidence>
<keyword evidence="12" id="KW-0274">FAD</keyword>
<comment type="catalytic activity">
    <reaction evidence="20">
        <text>NADH + O2 + H(+) = H2O2 + NAD(+)</text>
        <dbReference type="Rhea" id="RHEA:11264"/>
        <dbReference type="ChEBI" id="CHEBI:15378"/>
        <dbReference type="ChEBI" id="CHEBI:15379"/>
        <dbReference type="ChEBI" id="CHEBI:16240"/>
        <dbReference type="ChEBI" id="CHEBI:57540"/>
        <dbReference type="ChEBI" id="CHEBI:57945"/>
        <dbReference type="EC" id="1.6.3.1"/>
    </reaction>
</comment>
<evidence type="ECO:0000256" key="8">
    <source>
        <dbReference type="ARBA" id="ARBA00022692"/>
    </source>
</evidence>
<dbReference type="SMART" id="SM00054">
    <property type="entry name" value="EFh"/>
    <property type="match status" value="1"/>
</dbReference>
<evidence type="ECO:0000256" key="18">
    <source>
        <dbReference type="ARBA" id="ARBA00023180"/>
    </source>
</evidence>
<evidence type="ECO:0000256" key="11">
    <source>
        <dbReference type="ARBA" id="ARBA00022737"/>
    </source>
</evidence>
<evidence type="ECO:0000313" key="27">
    <source>
        <dbReference type="Ensembl" id="ENSCSAVP00000011987.1"/>
    </source>
</evidence>
<keyword evidence="28" id="KW-1185">Reference proteome</keyword>
<keyword evidence="13" id="KW-0106">Calcium</keyword>
<feature type="transmembrane region" description="Helical" evidence="24">
    <location>
        <begin position="1306"/>
        <end position="1328"/>
    </location>
</feature>
<evidence type="ECO:0000256" key="17">
    <source>
        <dbReference type="ARBA" id="ARBA00023136"/>
    </source>
</evidence>
<dbReference type="GO" id="GO:0043020">
    <property type="term" value="C:NADPH oxidase complex"/>
    <property type="evidence" value="ECO:0007669"/>
    <property type="project" value="TreeGrafter"/>
</dbReference>
<keyword evidence="17 24" id="KW-0472">Membrane</keyword>
<dbReference type="GO" id="GO:0016324">
    <property type="term" value="C:apical plasma membrane"/>
    <property type="evidence" value="ECO:0007669"/>
    <property type="project" value="UniProtKB-SubCell"/>
</dbReference>
<dbReference type="Gene3D" id="1.10.238.10">
    <property type="entry name" value="EF-hand"/>
    <property type="match status" value="1"/>
</dbReference>
<dbReference type="GO" id="GO:0016174">
    <property type="term" value="F:NAD(P)H oxidase H2O2-forming activity"/>
    <property type="evidence" value="ECO:0007669"/>
    <property type="project" value="UniProtKB-EC"/>
</dbReference>
<keyword evidence="6" id="KW-0575">Peroxidase</keyword>
<evidence type="ECO:0000256" key="20">
    <source>
        <dbReference type="ARBA" id="ARBA00047455"/>
    </source>
</evidence>
<keyword evidence="10" id="KW-0732">Signal</keyword>
<dbReference type="SUPFAM" id="SSF47473">
    <property type="entry name" value="EF-hand"/>
    <property type="match status" value="1"/>
</dbReference>
<reference evidence="27" key="3">
    <citation type="submission" date="2025-09" db="UniProtKB">
        <authorList>
            <consortium name="Ensembl"/>
        </authorList>
    </citation>
    <scope>IDENTIFICATION</scope>
</reference>
<dbReference type="Gene3D" id="1.10.640.10">
    <property type="entry name" value="Haem peroxidase domain superfamily, animal type"/>
    <property type="match status" value="1"/>
</dbReference>
<dbReference type="GO" id="GO:0006590">
    <property type="term" value="P:thyroid hormone generation"/>
    <property type="evidence" value="ECO:0007669"/>
    <property type="project" value="UniProtKB-UniPathway"/>
</dbReference>
<feature type="transmembrane region" description="Helical" evidence="24">
    <location>
        <begin position="1260"/>
        <end position="1281"/>
    </location>
</feature>
<dbReference type="SFLD" id="SFLDG01169">
    <property type="entry name" value="NADPH_oxidase_subgroup_(NOX)"/>
    <property type="match status" value="2"/>
</dbReference>
<dbReference type="SUPFAM" id="SSF48113">
    <property type="entry name" value="Heme-dependent peroxidases"/>
    <property type="match status" value="1"/>
</dbReference>
<dbReference type="PROSITE" id="PS50222">
    <property type="entry name" value="EF_HAND_2"/>
    <property type="match status" value="1"/>
</dbReference>
<dbReference type="InParanoid" id="H2Z325"/>
<evidence type="ECO:0000256" key="7">
    <source>
        <dbReference type="ARBA" id="ARBA00022630"/>
    </source>
</evidence>
<dbReference type="STRING" id="51511.ENSCSAVP00000011987"/>
<keyword evidence="22" id="KW-0349">Heme</keyword>
<evidence type="ECO:0000256" key="13">
    <source>
        <dbReference type="ARBA" id="ARBA00022837"/>
    </source>
</evidence>
<accession>H2Z325</accession>
<feature type="binding site" description="axial binding residue" evidence="22">
    <location>
        <position position="345"/>
    </location>
    <ligand>
        <name>heme b</name>
        <dbReference type="ChEBI" id="CHEBI:60344"/>
    </ligand>
    <ligandPart>
        <name>Fe</name>
        <dbReference type="ChEBI" id="CHEBI:18248"/>
    </ligandPart>
</feature>
<evidence type="ECO:0000256" key="12">
    <source>
        <dbReference type="ARBA" id="ARBA00022827"/>
    </source>
</evidence>
<comment type="similarity">
    <text evidence="4">In the N-terminal section; belongs to the peroxidase family.</text>
</comment>
<evidence type="ECO:0000256" key="22">
    <source>
        <dbReference type="PIRSR" id="PIRSR619791-2"/>
    </source>
</evidence>
<dbReference type="GO" id="GO:0016175">
    <property type="term" value="F:superoxide-generating NAD(P)H oxidase activity"/>
    <property type="evidence" value="ECO:0007669"/>
    <property type="project" value="UniProtKB-ARBA"/>
</dbReference>
<organism evidence="27 28">
    <name type="scientific">Ciona savignyi</name>
    <name type="common">Pacific transparent sea squirt</name>
    <dbReference type="NCBI Taxonomy" id="51511"/>
    <lineage>
        <taxon>Eukaryota</taxon>
        <taxon>Metazoa</taxon>
        <taxon>Chordata</taxon>
        <taxon>Tunicata</taxon>
        <taxon>Ascidiacea</taxon>
        <taxon>Phlebobranchia</taxon>
        <taxon>Cionidae</taxon>
        <taxon>Ciona</taxon>
    </lineage>
</organism>
<dbReference type="InterPro" id="IPR017938">
    <property type="entry name" value="Riboflavin_synthase-like_b-brl"/>
</dbReference>
<evidence type="ECO:0000256" key="14">
    <source>
        <dbReference type="ARBA" id="ARBA00022857"/>
    </source>
</evidence>
<dbReference type="FunFam" id="2.40.30.10:FF:000059">
    <property type="entry name" value="dual oxidase isoform X1"/>
    <property type="match status" value="1"/>
</dbReference>
<keyword evidence="18" id="KW-0325">Glycoprotein</keyword>
<keyword evidence="15 24" id="KW-1133">Transmembrane helix</keyword>
<evidence type="ECO:0000256" key="23">
    <source>
        <dbReference type="SAM" id="MobiDB-lite"/>
    </source>
</evidence>
<dbReference type="InterPro" id="IPR037120">
    <property type="entry name" value="Haem_peroxidase_sf_animal"/>
</dbReference>
<dbReference type="Pfam" id="PF08030">
    <property type="entry name" value="NAD_binding_6"/>
    <property type="match status" value="1"/>
</dbReference>
<dbReference type="InterPro" id="IPR050369">
    <property type="entry name" value="RBOH/FRE"/>
</dbReference>
<dbReference type="UniPathway" id="UPA00194"/>
<dbReference type="GO" id="GO:0004601">
    <property type="term" value="F:peroxidase activity"/>
    <property type="evidence" value="ECO:0007669"/>
    <property type="project" value="UniProtKB-KW"/>
</dbReference>
<name>H2Z325_CIOSA</name>
<comment type="subcellular location">
    <subcellularLocation>
        <location evidence="2">Apical cell membrane</location>
        <topology evidence="2">Multi-pass membrane protein</topology>
    </subcellularLocation>
</comment>
<evidence type="ECO:0000256" key="16">
    <source>
        <dbReference type="ARBA" id="ARBA00023002"/>
    </source>
</evidence>
<keyword evidence="7" id="KW-0285">Flavoprotein</keyword>
<dbReference type="PROSITE" id="PS50292">
    <property type="entry name" value="PEROXIDASE_3"/>
    <property type="match status" value="1"/>
</dbReference>
<dbReference type="PANTHER" id="PTHR11972:SF208">
    <property type="entry name" value="DUAL OXIDASE-LIKE PROTEIN"/>
    <property type="match status" value="1"/>
</dbReference>
<dbReference type="GO" id="GO:0042554">
    <property type="term" value="P:superoxide anion generation"/>
    <property type="evidence" value="ECO:0007669"/>
    <property type="project" value="TreeGrafter"/>
</dbReference>
<dbReference type="InterPro" id="IPR013112">
    <property type="entry name" value="FAD-bd_8"/>
</dbReference>
<evidence type="ECO:0000256" key="3">
    <source>
        <dbReference type="ARBA" id="ARBA00005197"/>
    </source>
</evidence>
<dbReference type="Ensembl" id="ENSCSAVT00000012126.1">
    <property type="protein sequence ID" value="ENSCSAVP00000011987.1"/>
    <property type="gene ID" value="ENSCSAVG00000007044.1"/>
</dbReference>
<keyword evidence="14" id="KW-0521">NADP</keyword>
<dbReference type="CDD" id="cd06186">
    <property type="entry name" value="NOX_Duox_like_FAD_NADP"/>
    <property type="match status" value="1"/>
</dbReference>
<dbReference type="InterPro" id="IPR034821">
    <property type="entry name" value="DUOX_peroxidase"/>
</dbReference>
<keyword evidence="22" id="KW-0408">Iron</keyword>
<feature type="domain" description="FAD-binding FR-type" evidence="26">
    <location>
        <begin position="1356"/>
        <end position="1461"/>
    </location>
</feature>
<evidence type="ECO:0000256" key="21">
    <source>
        <dbReference type="ARBA" id="ARBA00048762"/>
    </source>
</evidence>
<feature type="domain" description="EF-hand" evidence="25">
    <location>
        <begin position="882"/>
        <end position="917"/>
    </location>
</feature>
<dbReference type="GeneTree" id="ENSGT00940000163963"/>
<dbReference type="CDD" id="cd00051">
    <property type="entry name" value="EFh"/>
    <property type="match status" value="1"/>
</dbReference>
<evidence type="ECO:0000256" key="4">
    <source>
        <dbReference type="ARBA" id="ARBA00005644"/>
    </source>
</evidence>
<dbReference type="GO" id="GO:0042303">
    <property type="term" value="P:molting cycle"/>
    <property type="evidence" value="ECO:0007669"/>
    <property type="project" value="UniProtKB-ARBA"/>
</dbReference>
<evidence type="ECO:0000256" key="5">
    <source>
        <dbReference type="ARBA" id="ARBA00012698"/>
    </source>
</evidence>
<dbReference type="InterPro" id="IPR018247">
    <property type="entry name" value="EF_Hand_1_Ca_BS"/>
</dbReference>
<dbReference type="InterPro" id="IPR013121">
    <property type="entry name" value="Fe_red_NAD-bd_6"/>
</dbReference>
<dbReference type="PANTHER" id="PTHR11972">
    <property type="entry name" value="NADPH OXIDASE"/>
    <property type="match status" value="1"/>
</dbReference>
<protein>
    <recommendedName>
        <fullName evidence="5">NAD(P)H oxidase (H2O2-forming)</fullName>
        <ecNumber evidence="5">1.6.3.1</ecNumber>
    </recommendedName>
</protein>
<evidence type="ECO:0000256" key="15">
    <source>
        <dbReference type="ARBA" id="ARBA00022989"/>
    </source>
</evidence>
<feature type="transmembrane region" description="Helical" evidence="24">
    <location>
        <begin position="1081"/>
        <end position="1101"/>
    </location>
</feature>
<dbReference type="GO" id="GO:0042742">
    <property type="term" value="P:defense response to bacterium"/>
    <property type="evidence" value="ECO:0007669"/>
    <property type="project" value="UniProtKB-ARBA"/>
</dbReference>
<dbReference type="eggNOG" id="KOG0039">
    <property type="taxonomic scope" value="Eukaryota"/>
</dbReference>
<dbReference type="Gene3D" id="3.40.50.80">
    <property type="entry name" value="Nucleotide-binding domain of ferredoxin-NADP reductase (FNR) module"/>
    <property type="match status" value="1"/>
</dbReference>